<dbReference type="GO" id="GO:0016788">
    <property type="term" value="F:hydrolase activity, acting on ester bonds"/>
    <property type="evidence" value="ECO:0007669"/>
    <property type="project" value="UniProtKB-ARBA"/>
</dbReference>
<dbReference type="EMBL" id="JAABNT010000004">
    <property type="protein sequence ID" value="NEK22440.1"/>
    <property type="molecule type" value="Genomic_DNA"/>
</dbReference>
<keyword evidence="3" id="KW-1185">Reference proteome</keyword>
<dbReference type="RefSeq" id="WP_164353364.1">
    <property type="nucleotide sequence ID" value="NZ_JAABNT010000004.1"/>
</dbReference>
<dbReference type="Gene3D" id="3.40.50.1110">
    <property type="entry name" value="SGNH hydrolase"/>
    <property type="match status" value="1"/>
</dbReference>
<keyword evidence="2" id="KW-0378">Hydrolase</keyword>
<proteinExistence type="predicted"/>
<dbReference type="SUPFAM" id="SSF52266">
    <property type="entry name" value="SGNH hydrolase"/>
    <property type="match status" value="1"/>
</dbReference>
<dbReference type="InterPro" id="IPR036514">
    <property type="entry name" value="SGNH_hydro_sf"/>
</dbReference>
<comment type="caution">
    <text evidence="2">The sequence shown here is derived from an EMBL/GenBank/DDBJ whole genome shotgun (WGS) entry which is preliminary data.</text>
</comment>
<evidence type="ECO:0000259" key="1">
    <source>
        <dbReference type="Pfam" id="PF13472"/>
    </source>
</evidence>
<reference evidence="2 3" key="1">
    <citation type="submission" date="2020-01" db="EMBL/GenBank/DDBJ databases">
        <title>Sulfitobacter sediminilitoris sp. nov., isolated from a tidal flat.</title>
        <authorList>
            <person name="Park S."/>
            <person name="Yoon J.-H."/>
        </authorList>
    </citation>
    <scope>NUCLEOTIDE SEQUENCE [LARGE SCALE GENOMIC DNA]</scope>
    <source>
        <strain evidence="2 3">JBTF-M27</strain>
    </source>
</reference>
<evidence type="ECO:0000313" key="3">
    <source>
        <dbReference type="Proteomes" id="UP000468591"/>
    </source>
</evidence>
<sequence length="220" mass="23986">MLDTAARLALSPLLIAQALQIRRIAQRLPEAAGPREGVIGSGPPLRLGIVGDSSAAGVGVSHQSQALAGQLTDALSRHFEVSWYLDALTGATTSSTLARLESAKPKPLDVVVIALGVNDVTRLVPAPVWLRQQQRLLARLRVMYSPKQFYISGMPPLQHFPLLPHPLRWTLGRHATKLETHRIAYLDTRADCTHAQFDLELDPDLMASDGFHPSAKLYAV</sequence>
<feature type="domain" description="SGNH hydrolase-type esterase" evidence="1">
    <location>
        <begin position="50"/>
        <end position="219"/>
    </location>
</feature>
<dbReference type="AlphaFoldDB" id="A0A6P0CAR1"/>
<organism evidence="2 3">
    <name type="scientific">Sulfitobacter sediminilitoris</name>
    <dbReference type="NCBI Taxonomy" id="2698830"/>
    <lineage>
        <taxon>Bacteria</taxon>
        <taxon>Pseudomonadati</taxon>
        <taxon>Pseudomonadota</taxon>
        <taxon>Alphaproteobacteria</taxon>
        <taxon>Rhodobacterales</taxon>
        <taxon>Roseobacteraceae</taxon>
        <taxon>Sulfitobacter</taxon>
    </lineage>
</organism>
<dbReference type="Proteomes" id="UP000468591">
    <property type="component" value="Unassembled WGS sequence"/>
</dbReference>
<name>A0A6P0CAR1_9RHOB</name>
<dbReference type="CDD" id="cd01836">
    <property type="entry name" value="FeeA_FeeB_like"/>
    <property type="match status" value="1"/>
</dbReference>
<dbReference type="InterPro" id="IPR013830">
    <property type="entry name" value="SGNH_hydro"/>
</dbReference>
<protein>
    <submittedName>
        <fullName evidence="2">SGNH/GDSL hydrolase family protein</fullName>
    </submittedName>
</protein>
<accession>A0A6P0CAR1</accession>
<dbReference type="Pfam" id="PF13472">
    <property type="entry name" value="Lipase_GDSL_2"/>
    <property type="match status" value="1"/>
</dbReference>
<evidence type="ECO:0000313" key="2">
    <source>
        <dbReference type="EMBL" id="NEK22440.1"/>
    </source>
</evidence>
<gene>
    <name evidence="2" type="ORF">GV827_08505</name>
</gene>